<dbReference type="PANTHER" id="PTHR11749">
    <property type="entry name" value="RIBULOSE-5-PHOSPHATE-3-EPIMERASE"/>
    <property type="match status" value="1"/>
</dbReference>
<dbReference type="PIRSF" id="PIRSF001461">
    <property type="entry name" value="RPE"/>
    <property type="match status" value="1"/>
</dbReference>
<feature type="binding site" evidence="10">
    <location>
        <begin position="182"/>
        <end position="184"/>
    </location>
    <ligand>
        <name>substrate</name>
    </ligand>
</feature>
<organism evidence="15 16">
    <name type="scientific">Caldimicrobium thiodismutans</name>
    <dbReference type="NCBI Taxonomy" id="1653476"/>
    <lineage>
        <taxon>Bacteria</taxon>
        <taxon>Pseudomonadati</taxon>
        <taxon>Thermodesulfobacteriota</taxon>
        <taxon>Thermodesulfobacteria</taxon>
        <taxon>Thermodesulfobacteriales</taxon>
        <taxon>Thermodesulfobacteriaceae</taxon>
        <taxon>Caldimicrobium</taxon>
    </lineage>
</organism>
<evidence type="ECO:0000256" key="6">
    <source>
        <dbReference type="ARBA" id="ARBA00009541"/>
    </source>
</evidence>
<dbReference type="GO" id="GO:0006098">
    <property type="term" value="P:pentose-phosphate shunt"/>
    <property type="evidence" value="ECO:0007669"/>
    <property type="project" value="UniProtKB-UniRule"/>
</dbReference>
<dbReference type="Gene3D" id="3.20.20.70">
    <property type="entry name" value="Aldolase class I"/>
    <property type="match status" value="1"/>
</dbReference>
<comment type="cofactor">
    <cofactor evidence="4">
        <name>Zn(2+)</name>
        <dbReference type="ChEBI" id="CHEBI:29105"/>
    </cofactor>
</comment>
<dbReference type="GO" id="GO:0046872">
    <property type="term" value="F:metal ion binding"/>
    <property type="evidence" value="ECO:0007669"/>
    <property type="project" value="UniProtKB-UniRule"/>
</dbReference>
<comment type="cofactor">
    <cofactor evidence="2">
        <name>Mn(2+)</name>
        <dbReference type="ChEBI" id="CHEBI:29035"/>
    </cofactor>
</comment>
<dbReference type="GO" id="GO:0019323">
    <property type="term" value="P:pentose catabolic process"/>
    <property type="evidence" value="ECO:0007669"/>
    <property type="project" value="UniProtKB-UniRule"/>
</dbReference>
<dbReference type="Pfam" id="PF00834">
    <property type="entry name" value="Ribul_P_3_epim"/>
    <property type="match status" value="1"/>
</dbReference>
<evidence type="ECO:0000256" key="14">
    <source>
        <dbReference type="PIRSR" id="PIRSR001461-3"/>
    </source>
</evidence>
<evidence type="ECO:0000256" key="2">
    <source>
        <dbReference type="ARBA" id="ARBA00001936"/>
    </source>
</evidence>
<evidence type="ECO:0000256" key="8">
    <source>
        <dbReference type="ARBA" id="ARBA00022723"/>
    </source>
</evidence>
<comment type="cofactor">
    <cofactor evidence="5">
        <name>Fe(2+)</name>
        <dbReference type="ChEBI" id="CHEBI:29033"/>
    </cofactor>
</comment>
<feature type="binding site" evidence="10 13">
    <location>
        <position position="42"/>
    </location>
    <ligand>
        <name>a divalent metal cation</name>
        <dbReference type="ChEBI" id="CHEBI:60240"/>
    </ligand>
</feature>
<comment type="pathway">
    <text evidence="10">Carbohydrate degradation.</text>
</comment>
<dbReference type="Proteomes" id="UP000235731">
    <property type="component" value="Unassembled WGS sequence"/>
</dbReference>
<name>A0A2N7PJI3_9BACT</name>
<feature type="binding site" evidence="10 13">
    <location>
        <position position="40"/>
    </location>
    <ligand>
        <name>a divalent metal cation</name>
        <dbReference type="ChEBI" id="CHEBI:60240"/>
    </ligand>
</feature>
<dbReference type="EC" id="5.1.3.1" evidence="7 10"/>
<dbReference type="InterPro" id="IPR000056">
    <property type="entry name" value="Ribul_P_3_epim-like"/>
</dbReference>
<evidence type="ECO:0000256" key="3">
    <source>
        <dbReference type="ARBA" id="ARBA00001941"/>
    </source>
</evidence>
<dbReference type="SUPFAM" id="SSF51366">
    <property type="entry name" value="Ribulose-phoshate binding barrel"/>
    <property type="match status" value="1"/>
</dbReference>
<feature type="binding site" evidence="10 14">
    <location>
        <position position="73"/>
    </location>
    <ligand>
        <name>substrate</name>
    </ligand>
</feature>
<dbReference type="EMBL" id="PNIE01000053">
    <property type="protein sequence ID" value="PMP62813.1"/>
    <property type="molecule type" value="Genomic_DNA"/>
</dbReference>
<dbReference type="HAMAP" id="MF_02227">
    <property type="entry name" value="RPE"/>
    <property type="match status" value="1"/>
</dbReference>
<dbReference type="GO" id="GO:0005737">
    <property type="term" value="C:cytoplasm"/>
    <property type="evidence" value="ECO:0007669"/>
    <property type="project" value="UniProtKB-ARBA"/>
</dbReference>
<dbReference type="PROSITE" id="PS01085">
    <property type="entry name" value="RIBUL_P_3_EPIMER_1"/>
    <property type="match status" value="1"/>
</dbReference>
<keyword evidence="8 10" id="KW-0479">Metal-binding</keyword>
<keyword evidence="9 10" id="KW-0413">Isomerase</keyword>
<comment type="catalytic activity">
    <reaction evidence="1 10 11">
        <text>D-ribulose 5-phosphate = D-xylulose 5-phosphate</text>
        <dbReference type="Rhea" id="RHEA:13677"/>
        <dbReference type="ChEBI" id="CHEBI:57737"/>
        <dbReference type="ChEBI" id="CHEBI:58121"/>
        <dbReference type="EC" id="5.1.3.1"/>
    </reaction>
</comment>
<comment type="cofactor">
    <cofactor evidence="3">
        <name>Co(2+)</name>
        <dbReference type="ChEBI" id="CHEBI:48828"/>
    </cofactor>
</comment>
<protein>
    <recommendedName>
        <fullName evidence="7 10">Ribulose-phosphate 3-epimerase</fullName>
        <ecNumber evidence="7 10">5.1.3.1</ecNumber>
    </recommendedName>
</protein>
<dbReference type="InterPro" id="IPR013785">
    <property type="entry name" value="Aldolase_TIM"/>
</dbReference>
<evidence type="ECO:0000256" key="5">
    <source>
        <dbReference type="ARBA" id="ARBA00001954"/>
    </source>
</evidence>
<evidence type="ECO:0000256" key="9">
    <source>
        <dbReference type="ARBA" id="ARBA00023235"/>
    </source>
</evidence>
<keyword evidence="13" id="KW-0464">Manganese</keyword>
<dbReference type="CDD" id="cd00429">
    <property type="entry name" value="RPE"/>
    <property type="match status" value="1"/>
</dbReference>
<evidence type="ECO:0000313" key="15">
    <source>
        <dbReference type="EMBL" id="PMP62813.1"/>
    </source>
</evidence>
<feature type="binding site" evidence="10 13">
    <location>
        <position position="182"/>
    </location>
    <ligand>
        <name>a divalent metal cation</name>
        <dbReference type="ChEBI" id="CHEBI:60240"/>
    </ligand>
</feature>
<feature type="binding site" evidence="14">
    <location>
        <position position="184"/>
    </location>
    <ligand>
        <name>substrate</name>
    </ligand>
</feature>
<feature type="binding site" evidence="10 13">
    <location>
        <position position="73"/>
    </location>
    <ligand>
        <name>a divalent metal cation</name>
        <dbReference type="ChEBI" id="CHEBI:60240"/>
    </ligand>
</feature>
<accession>A0A2N7PJI3</accession>
<evidence type="ECO:0000256" key="7">
    <source>
        <dbReference type="ARBA" id="ARBA00013188"/>
    </source>
</evidence>
<comment type="cofactor">
    <cofactor evidence="10 13">
        <name>a divalent metal cation</name>
        <dbReference type="ChEBI" id="CHEBI:60240"/>
    </cofactor>
    <text evidence="10 13">Binds 1 divalent metal cation per subunit.</text>
</comment>
<feature type="active site" description="Proton donor" evidence="10 12">
    <location>
        <position position="182"/>
    </location>
</feature>
<dbReference type="InterPro" id="IPR026019">
    <property type="entry name" value="Ribul_P_3_epim"/>
</dbReference>
<evidence type="ECO:0000256" key="12">
    <source>
        <dbReference type="PIRSR" id="PIRSR001461-1"/>
    </source>
</evidence>
<dbReference type="FunFam" id="3.20.20.70:FF:000004">
    <property type="entry name" value="Ribulose-phosphate 3-epimerase"/>
    <property type="match status" value="1"/>
</dbReference>
<sequence length="224" mass="24708">MNFKLPERRPLIAPSLLSADFSRLKEEVKAVEEAGADLLHLDVMDGLFVPNLTFGPLVISAIRPHTKLPFDVHLMIVQPERYLKHFAEAGADLICVHAEATAHLHRAITQIKELGKLAGVSLNPHTPPEILDYVLELLDFVLVMTVNPGFGGQKFIPQCLSKIEKLKNTIVKRGLNTLIEVDGGINEKTSQLVISAGADILVAGSYIFEKEDYREAISILRSPT</sequence>
<evidence type="ECO:0000256" key="4">
    <source>
        <dbReference type="ARBA" id="ARBA00001947"/>
    </source>
</evidence>
<evidence type="ECO:0000256" key="11">
    <source>
        <dbReference type="PIRNR" id="PIRNR001461"/>
    </source>
</evidence>
<gene>
    <name evidence="10" type="primary">rpe</name>
    <name evidence="15" type="ORF">C0197_03870</name>
</gene>
<evidence type="ECO:0000256" key="10">
    <source>
        <dbReference type="HAMAP-Rule" id="MF_02227"/>
    </source>
</evidence>
<feature type="binding site" evidence="10 14">
    <location>
        <position position="15"/>
    </location>
    <ligand>
        <name>substrate</name>
    </ligand>
</feature>
<comment type="caution">
    <text evidence="15">The sequence shown here is derived from an EMBL/GenBank/DDBJ whole genome shotgun (WGS) entry which is preliminary data.</text>
</comment>
<dbReference type="PROSITE" id="PS01086">
    <property type="entry name" value="RIBUL_P_3_EPIMER_2"/>
    <property type="match status" value="1"/>
</dbReference>
<keyword evidence="13" id="KW-0862">Zinc</keyword>
<evidence type="ECO:0000256" key="13">
    <source>
        <dbReference type="PIRSR" id="PIRSR001461-2"/>
    </source>
</evidence>
<comment type="similarity">
    <text evidence="6 10 11">Belongs to the ribulose-phosphate 3-epimerase family.</text>
</comment>
<dbReference type="NCBIfam" id="TIGR01163">
    <property type="entry name" value="rpe"/>
    <property type="match status" value="1"/>
</dbReference>
<proteinExistence type="inferred from homology"/>
<evidence type="ECO:0000256" key="1">
    <source>
        <dbReference type="ARBA" id="ARBA00001782"/>
    </source>
</evidence>
<comment type="function">
    <text evidence="10">Catalyzes the reversible epimerization of D-ribulose 5-phosphate to D-xylulose 5-phosphate.</text>
</comment>
<dbReference type="InterPro" id="IPR011060">
    <property type="entry name" value="RibuloseP-bd_barrel"/>
</dbReference>
<dbReference type="AlphaFoldDB" id="A0A2N7PJI3"/>
<keyword evidence="10 11" id="KW-0119">Carbohydrate metabolism</keyword>
<feature type="active site" description="Proton acceptor" evidence="10 12">
    <location>
        <position position="42"/>
    </location>
</feature>
<feature type="binding site" evidence="10 14">
    <location>
        <begin position="149"/>
        <end position="152"/>
    </location>
    <ligand>
        <name>substrate</name>
    </ligand>
</feature>
<dbReference type="GO" id="GO:0004750">
    <property type="term" value="F:D-ribulose-phosphate 3-epimerase activity"/>
    <property type="evidence" value="ECO:0007669"/>
    <property type="project" value="UniProtKB-UniRule"/>
</dbReference>
<keyword evidence="13" id="KW-0170">Cobalt</keyword>
<evidence type="ECO:0000313" key="16">
    <source>
        <dbReference type="Proteomes" id="UP000235731"/>
    </source>
</evidence>
<dbReference type="NCBIfam" id="NF004076">
    <property type="entry name" value="PRK05581.1-4"/>
    <property type="match status" value="1"/>
</dbReference>
<feature type="binding site" evidence="10 14">
    <location>
        <begin position="204"/>
        <end position="205"/>
    </location>
    <ligand>
        <name>substrate</name>
    </ligand>
</feature>
<reference evidence="15 16" key="1">
    <citation type="submission" date="2018-01" db="EMBL/GenBank/DDBJ databases">
        <title>Metagenomic assembled genomes from two thermal pools in the Uzon Caldera, Kamchatka, Russia.</title>
        <authorList>
            <person name="Wilkins L."/>
            <person name="Ettinger C."/>
        </authorList>
    </citation>
    <scope>NUCLEOTIDE SEQUENCE [LARGE SCALE GENOMIC DNA]</scope>
    <source>
        <strain evidence="15">ZAV-15</strain>
    </source>
</reference>